<dbReference type="Gene3D" id="1.10.1410.10">
    <property type="match status" value="1"/>
</dbReference>
<organism evidence="2">
    <name type="scientific">Tanacetum cinerariifolium</name>
    <name type="common">Dalmatian daisy</name>
    <name type="synonym">Chrysanthemum cinerariifolium</name>
    <dbReference type="NCBI Taxonomy" id="118510"/>
    <lineage>
        <taxon>Eukaryota</taxon>
        <taxon>Viridiplantae</taxon>
        <taxon>Streptophyta</taxon>
        <taxon>Embryophyta</taxon>
        <taxon>Tracheophyta</taxon>
        <taxon>Spermatophyta</taxon>
        <taxon>Magnoliopsida</taxon>
        <taxon>eudicotyledons</taxon>
        <taxon>Gunneridae</taxon>
        <taxon>Pentapetalae</taxon>
        <taxon>asterids</taxon>
        <taxon>campanulids</taxon>
        <taxon>Asterales</taxon>
        <taxon>Asteraceae</taxon>
        <taxon>Asteroideae</taxon>
        <taxon>Anthemideae</taxon>
        <taxon>Anthemidinae</taxon>
        <taxon>Tanacetum</taxon>
    </lineage>
</organism>
<dbReference type="PANTHER" id="PTHR45979:SF30">
    <property type="entry name" value="NUCLEOTIDYLTRANSFERASE"/>
    <property type="match status" value="1"/>
</dbReference>
<dbReference type="Pfam" id="PF26180">
    <property type="entry name" value="PAP-OAS1"/>
    <property type="match status" value="1"/>
</dbReference>
<comment type="caution">
    <text evidence="2">The sequence shown here is derived from an EMBL/GenBank/DDBJ whole genome shotgun (WGS) entry which is preliminary data.</text>
</comment>
<keyword evidence="2" id="KW-0808">Transferase</keyword>
<sequence>AYMLKFTEASMTHNVEPKTKIPKAESEELDMIRVLLLIREQHKKENNSGIVCKGTSCCKEIFNGILTAIPLGELQSKVERGSLQTKNIKHQTCQVWILKTDEAYPKLMLTDMVDIVDQIFEQKVQDFLELIKKREHLDVLQESEEARISNEVEANQKRIKKDLEKQHVLRQKVDNMINQNHLFKRHIILIKAWCYYERRILGAHHGLISTYALETLVLYNFHVFNNSFARPPEQRSPVRCGGRVTAPNTMMAENPISMRAKHVQPTNRETQSKELPRMTLLNHLTRTTEYLIQGKAKYLFHNDTKKIPLPGFTSTIYRLSMDNSDLIDGDGWTSSLAEVPIIMGAWNWICYNENNINEAGHENAGITSYGQEKIIFTLSFSLYIL</sequence>
<evidence type="ECO:0000313" key="2">
    <source>
        <dbReference type="EMBL" id="GEZ43362.1"/>
    </source>
</evidence>
<dbReference type="PANTHER" id="PTHR45979">
    <property type="entry name" value="PAP/OAS1 SUBSTRATE-BINDING DOMAIN SUPERFAMILY"/>
    <property type="match status" value="1"/>
</dbReference>
<accession>A0A699IFZ2</accession>
<proteinExistence type="predicted"/>
<dbReference type="AlphaFoldDB" id="A0A699IFZ2"/>
<feature type="domain" description="PAP/OAS1 substrate-binding-related" evidence="1">
    <location>
        <begin position="177"/>
        <end position="231"/>
    </location>
</feature>
<protein>
    <submittedName>
        <fullName evidence="2">Nucleotidyl transferase domain-containing protein</fullName>
    </submittedName>
</protein>
<dbReference type="SUPFAM" id="SSF81631">
    <property type="entry name" value="PAP/OAS1 substrate-binding domain"/>
    <property type="match status" value="1"/>
</dbReference>
<dbReference type="GO" id="GO:0016740">
    <property type="term" value="F:transferase activity"/>
    <property type="evidence" value="ECO:0007669"/>
    <property type="project" value="UniProtKB-KW"/>
</dbReference>
<dbReference type="EMBL" id="BKCJ010278370">
    <property type="protein sequence ID" value="GEZ43362.1"/>
    <property type="molecule type" value="Genomic_DNA"/>
</dbReference>
<feature type="non-terminal residue" evidence="2">
    <location>
        <position position="1"/>
    </location>
</feature>
<reference evidence="2" key="1">
    <citation type="journal article" date="2019" name="Sci. Rep.">
        <title>Draft genome of Tanacetum cinerariifolium, the natural source of mosquito coil.</title>
        <authorList>
            <person name="Yamashiro T."/>
            <person name="Shiraishi A."/>
            <person name="Satake H."/>
            <person name="Nakayama K."/>
        </authorList>
    </citation>
    <scope>NUCLEOTIDE SEQUENCE</scope>
</reference>
<gene>
    <name evidence="2" type="ORF">Tci_515335</name>
</gene>
<evidence type="ECO:0000259" key="1">
    <source>
        <dbReference type="Pfam" id="PF26180"/>
    </source>
</evidence>
<dbReference type="InterPro" id="IPR058920">
    <property type="entry name" value="PAP-OAS1-bd-rel"/>
</dbReference>
<name>A0A699IFZ2_TANCI</name>
<dbReference type="InterPro" id="IPR058921">
    <property type="entry name" value="PAP/OAS1-rel"/>
</dbReference>